<reference evidence="1" key="1">
    <citation type="submission" date="2014-09" db="EMBL/GenBank/DDBJ databases">
        <authorList>
            <person name="Magalhaes I.L.F."/>
            <person name="Oliveira U."/>
            <person name="Santos F.R."/>
            <person name="Vidigal T.H.D.A."/>
            <person name="Brescovit A.D."/>
            <person name="Santos A.J."/>
        </authorList>
    </citation>
    <scope>NUCLEOTIDE SEQUENCE</scope>
    <source>
        <tissue evidence="1">Shoot tissue taken approximately 20 cm above the soil surface</tissue>
    </source>
</reference>
<name>A0A0A9BJP3_ARUDO</name>
<proteinExistence type="predicted"/>
<dbReference type="EMBL" id="GBRH01234319">
    <property type="protein sequence ID" value="JAD63576.1"/>
    <property type="molecule type" value="Transcribed_RNA"/>
</dbReference>
<reference evidence="1" key="2">
    <citation type="journal article" date="2015" name="Data Brief">
        <title>Shoot transcriptome of the giant reed, Arundo donax.</title>
        <authorList>
            <person name="Barrero R.A."/>
            <person name="Guerrero F.D."/>
            <person name="Moolhuijzen P."/>
            <person name="Goolsby J.A."/>
            <person name="Tidwell J."/>
            <person name="Bellgard S.E."/>
            <person name="Bellgard M.I."/>
        </authorList>
    </citation>
    <scope>NUCLEOTIDE SEQUENCE</scope>
    <source>
        <tissue evidence="1">Shoot tissue taken approximately 20 cm above the soil surface</tissue>
    </source>
</reference>
<dbReference type="AlphaFoldDB" id="A0A0A9BJP3"/>
<accession>A0A0A9BJP3</accession>
<organism evidence="1">
    <name type="scientific">Arundo donax</name>
    <name type="common">Giant reed</name>
    <name type="synonym">Donax arundinaceus</name>
    <dbReference type="NCBI Taxonomy" id="35708"/>
    <lineage>
        <taxon>Eukaryota</taxon>
        <taxon>Viridiplantae</taxon>
        <taxon>Streptophyta</taxon>
        <taxon>Embryophyta</taxon>
        <taxon>Tracheophyta</taxon>
        <taxon>Spermatophyta</taxon>
        <taxon>Magnoliopsida</taxon>
        <taxon>Liliopsida</taxon>
        <taxon>Poales</taxon>
        <taxon>Poaceae</taxon>
        <taxon>PACMAD clade</taxon>
        <taxon>Arundinoideae</taxon>
        <taxon>Arundineae</taxon>
        <taxon>Arundo</taxon>
    </lineage>
</organism>
<evidence type="ECO:0000313" key="1">
    <source>
        <dbReference type="EMBL" id="JAD63576.1"/>
    </source>
</evidence>
<protein>
    <submittedName>
        <fullName evidence="1">Uncharacterized protein</fullName>
    </submittedName>
</protein>
<sequence length="47" mass="5128">MSCLTNSRVVSSSQSSTFATAITKSSCTKRTWRSLHSAPTMDTLSSW</sequence>